<reference evidence="1" key="1">
    <citation type="journal article" date="2014" name="Front. Microbiol.">
        <title>High frequency of phylogenetically diverse reductive dehalogenase-homologous genes in deep subseafloor sedimentary metagenomes.</title>
        <authorList>
            <person name="Kawai M."/>
            <person name="Futagami T."/>
            <person name="Toyoda A."/>
            <person name="Takaki Y."/>
            <person name="Nishi S."/>
            <person name="Hori S."/>
            <person name="Arai W."/>
            <person name="Tsubouchi T."/>
            <person name="Morono Y."/>
            <person name="Uchiyama I."/>
            <person name="Ito T."/>
            <person name="Fujiyama A."/>
            <person name="Inagaki F."/>
            <person name="Takami H."/>
        </authorList>
    </citation>
    <scope>NUCLEOTIDE SEQUENCE</scope>
    <source>
        <strain evidence="1">Expedition CK06-06</strain>
    </source>
</reference>
<dbReference type="EMBL" id="BARS01010238">
    <property type="protein sequence ID" value="GAF91322.1"/>
    <property type="molecule type" value="Genomic_DNA"/>
</dbReference>
<proteinExistence type="predicted"/>
<dbReference type="AlphaFoldDB" id="X0TT20"/>
<organism evidence="1">
    <name type="scientific">marine sediment metagenome</name>
    <dbReference type="NCBI Taxonomy" id="412755"/>
    <lineage>
        <taxon>unclassified sequences</taxon>
        <taxon>metagenomes</taxon>
        <taxon>ecological metagenomes</taxon>
    </lineage>
</organism>
<comment type="caution">
    <text evidence="1">The sequence shown here is derived from an EMBL/GenBank/DDBJ whole genome shotgun (WGS) entry which is preliminary data.</text>
</comment>
<evidence type="ECO:0000313" key="1">
    <source>
        <dbReference type="EMBL" id="GAF91322.1"/>
    </source>
</evidence>
<protein>
    <submittedName>
        <fullName evidence="1">Uncharacterized protein</fullName>
    </submittedName>
</protein>
<sequence length="52" mass="5708">MSKFSTPFMMKSPFNFKGANSKNSKCWKGYKKVGTKPSPSGTGETVNDCVKI</sequence>
<name>X0TT20_9ZZZZ</name>
<gene>
    <name evidence="1" type="ORF">S01H1_19033</name>
</gene>
<accession>X0TT20</accession>